<dbReference type="EMBL" id="CP132942">
    <property type="protein sequence ID" value="XCB31167.1"/>
    <property type="molecule type" value="Genomic_DNA"/>
</dbReference>
<sequence>MKATKTVHIAYQIDENDFVSAGRLAMQKRSKLAMYKLYILPLIGVLLIASGVISAIERPNITGLWPVILWGTMLLCVPLLWNYQFRRAYRKAPLLRDRRTLDLDSSHLTFKTETSDARVPWDSYTKFAENEKTFILFQQGHQIFIPIPKRELSSSQIDELRSIFETHIPAK</sequence>
<feature type="transmembrane region" description="Helical" evidence="1">
    <location>
        <begin position="37"/>
        <end position="56"/>
    </location>
</feature>
<feature type="domain" description="YcxB-like C-terminal" evidence="2">
    <location>
        <begin position="104"/>
        <end position="163"/>
    </location>
</feature>
<name>A0AAU7ZIX2_9BACT</name>
<gene>
    <name evidence="3" type="ORF">RBB77_11905</name>
</gene>
<evidence type="ECO:0000259" key="2">
    <source>
        <dbReference type="Pfam" id="PF14317"/>
    </source>
</evidence>
<keyword evidence="1" id="KW-1133">Transmembrane helix</keyword>
<keyword evidence="1" id="KW-0812">Transmembrane</keyword>
<proteinExistence type="predicted"/>
<protein>
    <submittedName>
        <fullName evidence="3">YcxB family protein</fullName>
    </submittedName>
</protein>
<dbReference type="RefSeq" id="WP_353062010.1">
    <property type="nucleotide sequence ID" value="NZ_CP132942.1"/>
</dbReference>
<dbReference type="KEGG" id="tpsc:RBB77_11905"/>
<keyword evidence="1" id="KW-0472">Membrane</keyword>
<organism evidence="3">
    <name type="scientific">Tunturiibacter psychrotolerans</name>
    <dbReference type="NCBI Taxonomy" id="3069686"/>
    <lineage>
        <taxon>Bacteria</taxon>
        <taxon>Pseudomonadati</taxon>
        <taxon>Acidobacteriota</taxon>
        <taxon>Terriglobia</taxon>
        <taxon>Terriglobales</taxon>
        <taxon>Acidobacteriaceae</taxon>
        <taxon>Tunturiibacter</taxon>
    </lineage>
</organism>
<dbReference type="Pfam" id="PF14317">
    <property type="entry name" value="YcxB"/>
    <property type="match status" value="1"/>
</dbReference>
<evidence type="ECO:0000313" key="3">
    <source>
        <dbReference type="EMBL" id="XCB31167.1"/>
    </source>
</evidence>
<accession>A0AAU7ZIX2</accession>
<dbReference type="InterPro" id="IPR025588">
    <property type="entry name" value="YcxB-like_C"/>
</dbReference>
<feature type="transmembrane region" description="Helical" evidence="1">
    <location>
        <begin position="62"/>
        <end position="81"/>
    </location>
</feature>
<reference evidence="3" key="2">
    <citation type="journal article" date="2024" name="Environ. Microbiol.">
        <title>Genome analysis and description of Tunturibacter gen. nov. expands the diversity of Terriglobia in tundra soils.</title>
        <authorList>
            <person name="Messyasz A."/>
            <person name="Mannisto M.K."/>
            <person name="Kerkhof L.J."/>
            <person name="Haggblom M.M."/>
        </authorList>
    </citation>
    <scope>NUCLEOTIDE SEQUENCE</scope>
    <source>
        <strain evidence="3">X5P6</strain>
    </source>
</reference>
<reference evidence="3" key="1">
    <citation type="submission" date="2023-08" db="EMBL/GenBank/DDBJ databases">
        <authorList>
            <person name="Messyasz A."/>
            <person name="Mannisto M.K."/>
            <person name="Kerkhof L.J."/>
            <person name="Haggblom M."/>
        </authorList>
    </citation>
    <scope>NUCLEOTIDE SEQUENCE</scope>
    <source>
        <strain evidence="3">X5P6</strain>
    </source>
</reference>
<dbReference type="AlphaFoldDB" id="A0AAU7ZIX2"/>
<evidence type="ECO:0000256" key="1">
    <source>
        <dbReference type="SAM" id="Phobius"/>
    </source>
</evidence>